<keyword evidence="1" id="KW-0732">Signal</keyword>
<reference evidence="2 3" key="1">
    <citation type="submission" date="2014-01" db="EMBL/GenBank/DDBJ databases">
        <title>Genome sequence determination for a cystic fibrosis isolate, Inquilinus limosus.</title>
        <authorList>
            <person name="Pino M."/>
            <person name="Di Conza J."/>
            <person name="Gutkind G."/>
        </authorList>
    </citation>
    <scope>NUCLEOTIDE SEQUENCE [LARGE SCALE GENOMIC DNA]</scope>
    <source>
        <strain evidence="2 3">MP06</strain>
    </source>
</reference>
<feature type="chain" id="PRO_5001960330" evidence="1">
    <location>
        <begin position="26"/>
        <end position="115"/>
    </location>
</feature>
<gene>
    <name evidence="2" type="ORF">P409_25440</name>
</gene>
<dbReference type="AlphaFoldDB" id="A0A0A0D1E9"/>
<evidence type="ECO:0000256" key="1">
    <source>
        <dbReference type="SAM" id="SignalP"/>
    </source>
</evidence>
<dbReference type="RefSeq" id="WP_034845035.1">
    <property type="nucleotide sequence ID" value="NZ_JANX01000446.1"/>
</dbReference>
<dbReference type="Proteomes" id="UP000029995">
    <property type="component" value="Unassembled WGS sequence"/>
</dbReference>
<protein>
    <submittedName>
        <fullName evidence="2">Uncharacterized protein</fullName>
    </submittedName>
</protein>
<accession>A0A0A0D1E9</accession>
<feature type="signal peptide" evidence="1">
    <location>
        <begin position="1"/>
        <end position="25"/>
    </location>
</feature>
<comment type="caution">
    <text evidence="2">The sequence shown here is derived from an EMBL/GenBank/DDBJ whole genome shotgun (WGS) entry which is preliminary data.</text>
</comment>
<name>A0A0A0D1E9_9PROT</name>
<proteinExistence type="predicted"/>
<sequence>MKGCAVLALLAPAILAIVLPGPARANDYPTPVVADYVIGCMASNGETQEMLQRCSCSIDAVASIMPYDDYEKAETVLRMQFATGDQAGIFREMTALKTMVDTLRLAQIEADFRCF</sequence>
<evidence type="ECO:0000313" key="2">
    <source>
        <dbReference type="EMBL" id="KGM31743.1"/>
    </source>
</evidence>
<dbReference type="EMBL" id="JANX01000446">
    <property type="protein sequence ID" value="KGM31743.1"/>
    <property type="molecule type" value="Genomic_DNA"/>
</dbReference>
<evidence type="ECO:0000313" key="3">
    <source>
        <dbReference type="Proteomes" id="UP000029995"/>
    </source>
</evidence>
<organism evidence="2 3">
    <name type="scientific">Inquilinus limosus MP06</name>
    <dbReference type="NCBI Taxonomy" id="1398085"/>
    <lineage>
        <taxon>Bacteria</taxon>
        <taxon>Pseudomonadati</taxon>
        <taxon>Pseudomonadota</taxon>
        <taxon>Alphaproteobacteria</taxon>
        <taxon>Rhodospirillales</taxon>
        <taxon>Rhodospirillaceae</taxon>
        <taxon>Inquilinus</taxon>
    </lineage>
</organism>
<dbReference type="OrthoDB" id="7277196at2"/>